<evidence type="ECO:0000313" key="19">
    <source>
        <dbReference type="EMBL" id="GJE07927.1"/>
    </source>
</evidence>
<feature type="region of interest" description="Disordered" evidence="15">
    <location>
        <begin position="451"/>
        <end position="473"/>
    </location>
</feature>
<evidence type="ECO:0000256" key="5">
    <source>
        <dbReference type="ARBA" id="ARBA00022519"/>
    </source>
</evidence>
<evidence type="ECO:0000256" key="13">
    <source>
        <dbReference type="ARBA" id="ARBA00023012"/>
    </source>
</evidence>
<evidence type="ECO:0000256" key="6">
    <source>
        <dbReference type="ARBA" id="ARBA00022553"/>
    </source>
</evidence>
<keyword evidence="6" id="KW-0597">Phosphoprotein</keyword>
<evidence type="ECO:0000256" key="12">
    <source>
        <dbReference type="ARBA" id="ARBA00022989"/>
    </source>
</evidence>
<dbReference type="SMART" id="SM00388">
    <property type="entry name" value="HisKA"/>
    <property type="match status" value="1"/>
</dbReference>
<keyword evidence="20" id="KW-1185">Reference proteome</keyword>
<evidence type="ECO:0000313" key="20">
    <source>
        <dbReference type="Proteomes" id="UP001055102"/>
    </source>
</evidence>
<evidence type="ECO:0000256" key="1">
    <source>
        <dbReference type="ARBA" id="ARBA00000085"/>
    </source>
</evidence>
<sequence length="473" mass="49892">MSRPRAMAGPSRLLARLRPRSIAGQIALLVVAAIVVAHAVATVAFVLLREPWRPDDHPGVAANRLATVLRLAEAAPPAERPALIAHAGAALPSLRIRPWPAGEAGGELEEHPVLQRLRDGFGSALILSDLGSGSEGGRDWLRIGVATPSGTRLQAVLPDEALRSPRQGAVIFTALVLALTLALLFVWAARALTEPLARLARSAESFGVSGPTVPPPQQGPREVLAVSGALERMGERVRRLIDDRTQMLAAVSHDLRTPITRMRLRAEFIEDEHARAVTLRDLAQMNALVEAALSFVRDGQSGGSGETSLLDLASLVQTVCDGFSDMGAEVSVAESRHVLVRGRPEELERAVTNLVDNAVKYGGRAEIAVTGTPERVAVEVLDRGPGIPEAEREAMLQPFVRGDRSRNQNAPGGFGLGLSIVLAIAETHGGRLVLANRPGGGLCARLELPAAAGQGRPPSARSEPGGPLSQAAE</sequence>
<dbReference type="PROSITE" id="PS50885">
    <property type="entry name" value="HAMP"/>
    <property type="match status" value="1"/>
</dbReference>
<dbReference type="SUPFAM" id="SSF55874">
    <property type="entry name" value="ATPase domain of HSP90 chaperone/DNA topoisomerase II/histidine kinase"/>
    <property type="match status" value="1"/>
</dbReference>
<protein>
    <recommendedName>
        <fullName evidence="3">histidine kinase</fullName>
        <ecNumber evidence="3">2.7.13.3</ecNumber>
    </recommendedName>
</protein>
<dbReference type="InterPro" id="IPR050980">
    <property type="entry name" value="2C_sensor_his_kinase"/>
</dbReference>
<dbReference type="InterPro" id="IPR003594">
    <property type="entry name" value="HATPase_dom"/>
</dbReference>
<feature type="transmembrane region" description="Helical" evidence="16">
    <location>
        <begin position="169"/>
        <end position="189"/>
    </location>
</feature>
<keyword evidence="10" id="KW-0418">Kinase</keyword>
<name>A0ABQ4SYG8_9HYPH</name>
<dbReference type="SMART" id="SM00304">
    <property type="entry name" value="HAMP"/>
    <property type="match status" value="1"/>
</dbReference>
<evidence type="ECO:0000256" key="8">
    <source>
        <dbReference type="ARBA" id="ARBA00022692"/>
    </source>
</evidence>
<keyword evidence="14 16" id="KW-0472">Membrane</keyword>
<dbReference type="InterPro" id="IPR036890">
    <property type="entry name" value="HATPase_C_sf"/>
</dbReference>
<dbReference type="EC" id="2.7.13.3" evidence="3"/>
<evidence type="ECO:0000259" key="18">
    <source>
        <dbReference type="PROSITE" id="PS50885"/>
    </source>
</evidence>
<dbReference type="Gene3D" id="3.30.565.10">
    <property type="entry name" value="Histidine kinase-like ATPase, C-terminal domain"/>
    <property type="match status" value="1"/>
</dbReference>
<keyword evidence="12 16" id="KW-1133">Transmembrane helix</keyword>
<feature type="domain" description="HAMP" evidence="18">
    <location>
        <begin position="190"/>
        <end position="242"/>
    </location>
</feature>
<dbReference type="PRINTS" id="PR00344">
    <property type="entry name" value="BCTRLSENSOR"/>
</dbReference>
<evidence type="ECO:0000256" key="9">
    <source>
        <dbReference type="ARBA" id="ARBA00022741"/>
    </source>
</evidence>
<dbReference type="CDD" id="cd00082">
    <property type="entry name" value="HisKA"/>
    <property type="match status" value="1"/>
</dbReference>
<dbReference type="SUPFAM" id="SSF47384">
    <property type="entry name" value="Homodimeric domain of signal transducing histidine kinase"/>
    <property type="match status" value="1"/>
</dbReference>
<dbReference type="PROSITE" id="PS50109">
    <property type="entry name" value="HIS_KIN"/>
    <property type="match status" value="1"/>
</dbReference>
<evidence type="ECO:0000256" key="7">
    <source>
        <dbReference type="ARBA" id="ARBA00022679"/>
    </source>
</evidence>
<keyword evidence="5" id="KW-0997">Cell inner membrane</keyword>
<dbReference type="InterPro" id="IPR003661">
    <property type="entry name" value="HisK_dim/P_dom"/>
</dbReference>
<reference evidence="19" key="1">
    <citation type="journal article" date="2021" name="Front. Microbiol.">
        <title>Comprehensive Comparative Genomics and Phenotyping of Methylobacterium Species.</title>
        <authorList>
            <person name="Alessa O."/>
            <person name="Ogura Y."/>
            <person name="Fujitani Y."/>
            <person name="Takami H."/>
            <person name="Hayashi T."/>
            <person name="Sahin N."/>
            <person name="Tani A."/>
        </authorList>
    </citation>
    <scope>NUCLEOTIDE SEQUENCE</scope>
    <source>
        <strain evidence="19">LMG 23639</strain>
    </source>
</reference>
<dbReference type="Pfam" id="PF00512">
    <property type="entry name" value="HisKA"/>
    <property type="match status" value="1"/>
</dbReference>
<dbReference type="PANTHER" id="PTHR44936:SF5">
    <property type="entry name" value="SENSOR HISTIDINE KINASE ENVZ"/>
    <property type="match status" value="1"/>
</dbReference>
<evidence type="ECO:0000256" key="14">
    <source>
        <dbReference type="ARBA" id="ARBA00023136"/>
    </source>
</evidence>
<evidence type="ECO:0000256" key="15">
    <source>
        <dbReference type="SAM" id="MobiDB-lite"/>
    </source>
</evidence>
<keyword evidence="7" id="KW-0808">Transferase</keyword>
<dbReference type="InterPro" id="IPR004358">
    <property type="entry name" value="Sig_transdc_His_kin-like_C"/>
</dbReference>
<gene>
    <name evidence="19" type="primary">sasA_11</name>
    <name evidence="19" type="ORF">AOPFMNJM_3259</name>
</gene>
<proteinExistence type="predicted"/>
<reference evidence="19" key="2">
    <citation type="submission" date="2021-08" db="EMBL/GenBank/DDBJ databases">
        <authorList>
            <person name="Tani A."/>
            <person name="Ola A."/>
            <person name="Ogura Y."/>
            <person name="Katsura K."/>
            <person name="Hayashi T."/>
        </authorList>
    </citation>
    <scope>NUCLEOTIDE SEQUENCE</scope>
    <source>
        <strain evidence="19">LMG 23639</strain>
    </source>
</reference>
<keyword evidence="13" id="KW-0902">Two-component regulatory system</keyword>
<evidence type="ECO:0000259" key="17">
    <source>
        <dbReference type="PROSITE" id="PS50109"/>
    </source>
</evidence>
<dbReference type="PANTHER" id="PTHR44936">
    <property type="entry name" value="SENSOR PROTEIN CREC"/>
    <property type="match status" value="1"/>
</dbReference>
<evidence type="ECO:0000256" key="3">
    <source>
        <dbReference type="ARBA" id="ARBA00012438"/>
    </source>
</evidence>
<evidence type="ECO:0000256" key="16">
    <source>
        <dbReference type="SAM" id="Phobius"/>
    </source>
</evidence>
<evidence type="ECO:0000256" key="11">
    <source>
        <dbReference type="ARBA" id="ARBA00022840"/>
    </source>
</evidence>
<keyword evidence="8 16" id="KW-0812">Transmembrane</keyword>
<keyword evidence="9" id="KW-0547">Nucleotide-binding</keyword>
<keyword evidence="4" id="KW-1003">Cell membrane</keyword>
<evidence type="ECO:0000256" key="4">
    <source>
        <dbReference type="ARBA" id="ARBA00022475"/>
    </source>
</evidence>
<comment type="catalytic activity">
    <reaction evidence="1">
        <text>ATP + protein L-histidine = ADP + protein N-phospho-L-histidine.</text>
        <dbReference type="EC" id="2.7.13.3"/>
    </reaction>
</comment>
<accession>A0ABQ4SYG8</accession>
<dbReference type="InterPro" id="IPR036097">
    <property type="entry name" value="HisK_dim/P_sf"/>
</dbReference>
<feature type="transmembrane region" description="Helical" evidence="16">
    <location>
        <begin position="21"/>
        <end position="48"/>
    </location>
</feature>
<feature type="domain" description="Histidine kinase" evidence="17">
    <location>
        <begin position="250"/>
        <end position="452"/>
    </location>
</feature>
<evidence type="ECO:0000256" key="2">
    <source>
        <dbReference type="ARBA" id="ARBA00004429"/>
    </source>
</evidence>
<dbReference type="InterPro" id="IPR003660">
    <property type="entry name" value="HAMP_dom"/>
</dbReference>
<dbReference type="Pfam" id="PF02518">
    <property type="entry name" value="HATPase_c"/>
    <property type="match status" value="1"/>
</dbReference>
<keyword evidence="11" id="KW-0067">ATP-binding</keyword>
<dbReference type="Gene3D" id="1.10.287.130">
    <property type="match status" value="1"/>
</dbReference>
<comment type="subcellular location">
    <subcellularLocation>
        <location evidence="2">Cell inner membrane</location>
        <topology evidence="2">Multi-pass membrane protein</topology>
    </subcellularLocation>
</comment>
<dbReference type="SMART" id="SM00387">
    <property type="entry name" value="HATPase_c"/>
    <property type="match status" value="1"/>
</dbReference>
<dbReference type="Proteomes" id="UP001055102">
    <property type="component" value="Unassembled WGS sequence"/>
</dbReference>
<dbReference type="EMBL" id="BPQR01000056">
    <property type="protein sequence ID" value="GJE07927.1"/>
    <property type="molecule type" value="Genomic_DNA"/>
</dbReference>
<dbReference type="InterPro" id="IPR005467">
    <property type="entry name" value="His_kinase_dom"/>
</dbReference>
<evidence type="ECO:0000256" key="10">
    <source>
        <dbReference type="ARBA" id="ARBA00022777"/>
    </source>
</evidence>
<comment type="caution">
    <text evidence="19">The sequence shown here is derived from an EMBL/GenBank/DDBJ whole genome shotgun (WGS) entry which is preliminary data.</text>
</comment>
<organism evidence="19 20">
    <name type="scientific">Methylobacterium jeotgali</name>
    <dbReference type="NCBI Taxonomy" id="381630"/>
    <lineage>
        <taxon>Bacteria</taxon>
        <taxon>Pseudomonadati</taxon>
        <taxon>Pseudomonadota</taxon>
        <taxon>Alphaproteobacteria</taxon>
        <taxon>Hyphomicrobiales</taxon>
        <taxon>Methylobacteriaceae</taxon>
        <taxon>Methylobacterium</taxon>
    </lineage>
</organism>